<dbReference type="SUPFAM" id="SSF58087">
    <property type="entry name" value="Variant surface glycoprotein (N-terminal domain)"/>
    <property type="match status" value="1"/>
</dbReference>
<keyword evidence="4" id="KW-0472">Membrane</keyword>
<keyword evidence="5" id="KW-0325">Glycoprotein</keyword>
<evidence type="ECO:0000313" key="11">
    <source>
        <dbReference type="Proteomes" id="UP000195570"/>
    </source>
</evidence>
<evidence type="ECO:0000256" key="7">
    <source>
        <dbReference type="SAM" id="MobiDB-lite"/>
    </source>
</evidence>
<dbReference type="GO" id="GO:0098552">
    <property type="term" value="C:side of membrane"/>
    <property type="evidence" value="ECO:0007669"/>
    <property type="project" value="UniProtKB-KW"/>
</dbReference>
<dbReference type="AlphaFoldDB" id="A0A1G4I3S1"/>
<dbReference type="Pfam" id="PF00913">
    <property type="entry name" value="Trypan_glycop"/>
    <property type="match status" value="1"/>
</dbReference>
<evidence type="ECO:0000256" key="3">
    <source>
        <dbReference type="ARBA" id="ARBA00022622"/>
    </source>
</evidence>
<dbReference type="EMBL" id="CZPT02000546">
    <property type="protein sequence ID" value="SCU66461.1"/>
    <property type="molecule type" value="Genomic_DNA"/>
</dbReference>
<reference evidence="10" key="1">
    <citation type="submission" date="2016-09" db="EMBL/GenBank/DDBJ databases">
        <authorList>
            <person name="Hebert L."/>
            <person name="Moumen B."/>
        </authorList>
    </citation>
    <scope>NUCLEOTIDE SEQUENCE [LARGE SCALE GENOMIC DNA]</scope>
    <source>
        <strain evidence="10">OVI</strain>
    </source>
</reference>
<dbReference type="Proteomes" id="UP000195570">
    <property type="component" value="Unassembled WGS sequence"/>
</dbReference>
<feature type="compositionally biased region" description="Basic and acidic residues" evidence="7">
    <location>
        <begin position="198"/>
        <end position="210"/>
    </location>
</feature>
<protein>
    <submittedName>
        <fullName evidence="10">Trypanosome variant surface glycoprotein (A-type), putative</fullName>
    </submittedName>
</protein>
<evidence type="ECO:0000256" key="4">
    <source>
        <dbReference type="ARBA" id="ARBA00023136"/>
    </source>
</evidence>
<name>A0A1G4I3S1_TRYEQ</name>
<keyword evidence="6" id="KW-0449">Lipoprotein</keyword>
<dbReference type="GeneID" id="92380007"/>
<sequence>MCTQASSAVGTTLITAVMLFLPRGEAAAKKGLKKAAWQPLCKASEELAQLPSEINGKAQKALETTASLTKDGLRFAIYSAAAPAEEDSTAIAILGAYFTTQGLQIAQTAKETTIKNAIQTTQDAAYVKGRLDEFLKLAVQVRDGTDDGCLIESGTNANAHTSGSIGSVSCKLTTIPLATDHRSDPTITPSGFSGLRDPAADGRSHQETTPDCRLMSGDNTNGLGDNANTAAAVTHIDGYITAAADGTTEVTLADARTKNKLDAQANKAWHDLLTSLELKVSSEEIGYTNNSVSLR</sequence>
<evidence type="ECO:0000256" key="8">
    <source>
        <dbReference type="SAM" id="SignalP"/>
    </source>
</evidence>
<feature type="signal peptide" evidence="8">
    <location>
        <begin position="1"/>
        <end position="28"/>
    </location>
</feature>
<accession>A0A1G4I3S1</accession>
<dbReference type="Gene3D" id="3.90.150.10">
    <property type="entry name" value="Variant Surface Glycoprotein, subunit A domain 1"/>
    <property type="match status" value="2"/>
</dbReference>
<keyword evidence="11" id="KW-1185">Reference proteome</keyword>
<evidence type="ECO:0000313" key="10">
    <source>
        <dbReference type="EMBL" id="SCU66461.1"/>
    </source>
</evidence>
<keyword evidence="3" id="KW-0336">GPI-anchor</keyword>
<gene>
    <name evidence="10" type="ORF">TEOVI_000606800</name>
</gene>
<comment type="subcellular location">
    <subcellularLocation>
        <location evidence="1">Cell membrane</location>
        <topology evidence="1">Lipid-anchor</topology>
        <topology evidence="1">GPI-anchor</topology>
    </subcellularLocation>
</comment>
<keyword evidence="8" id="KW-0732">Signal</keyword>
<organism evidence="10 11">
    <name type="scientific">Trypanosoma equiperdum</name>
    <dbReference type="NCBI Taxonomy" id="5694"/>
    <lineage>
        <taxon>Eukaryota</taxon>
        <taxon>Discoba</taxon>
        <taxon>Euglenozoa</taxon>
        <taxon>Kinetoplastea</taxon>
        <taxon>Metakinetoplastina</taxon>
        <taxon>Trypanosomatida</taxon>
        <taxon>Trypanosomatidae</taxon>
        <taxon>Trypanosoma</taxon>
    </lineage>
</organism>
<evidence type="ECO:0000256" key="2">
    <source>
        <dbReference type="ARBA" id="ARBA00022475"/>
    </source>
</evidence>
<evidence type="ECO:0000256" key="6">
    <source>
        <dbReference type="ARBA" id="ARBA00023288"/>
    </source>
</evidence>
<keyword evidence="2" id="KW-1003">Cell membrane</keyword>
<dbReference type="VEuPathDB" id="TriTrypDB:TEOVI_000606800"/>
<evidence type="ECO:0000256" key="1">
    <source>
        <dbReference type="ARBA" id="ARBA00004609"/>
    </source>
</evidence>
<feature type="chain" id="PRO_5009235154" evidence="8">
    <location>
        <begin position="29"/>
        <end position="295"/>
    </location>
</feature>
<dbReference type="GO" id="GO:0005886">
    <property type="term" value="C:plasma membrane"/>
    <property type="evidence" value="ECO:0007669"/>
    <property type="project" value="UniProtKB-SubCell"/>
</dbReference>
<evidence type="ECO:0000256" key="5">
    <source>
        <dbReference type="ARBA" id="ARBA00023180"/>
    </source>
</evidence>
<evidence type="ECO:0000259" key="9">
    <source>
        <dbReference type="Pfam" id="PF00913"/>
    </source>
</evidence>
<feature type="domain" description="Trypanosome variant surface glycoprotein A-type N-terminal" evidence="9">
    <location>
        <begin position="17"/>
        <end position="290"/>
    </location>
</feature>
<proteinExistence type="predicted"/>
<dbReference type="GO" id="GO:0042783">
    <property type="term" value="P:symbiont-mediated evasion of host immune response"/>
    <property type="evidence" value="ECO:0007669"/>
    <property type="project" value="InterPro"/>
</dbReference>
<dbReference type="RefSeq" id="XP_067077905.1">
    <property type="nucleotide sequence ID" value="XM_067221804.1"/>
</dbReference>
<feature type="region of interest" description="Disordered" evidence="7">
    <location>
        <begin position="181"/>
        <end position="210"/>
    </location>
</feature>
<dbReference type="InterPro" id="IPR001812">
    <property type="entry name" value="Trypano_VSG_A_N_dom"/>
</dbReference>
<comment type="caution">
    <text evidence="10">The sequence shown here is derived from an EMBL/GenBank/DDBJ whole genome shotgun (WGS) entry which is preliminary data.</text>
</comment>